<reference evidence="1 2" key="1">
    <citation type="submission" date="2009-03" db="EMBL/GenBank/DDBJ databases">
        <title>Comparison of the complete genome sequences of Rhodococcus erythropolis PR4 and Rhodococcus opacus B4.</title>
        <authorList>
            <person name="Takarada H."/>
            <person name="Sekine M."/>
            <person name="Hosoyama A."/>
            <person name="Yamada R."/>
            <person name="Fujisawa T."/>
            <person name="Omata S."/>
            <person name="Shimizu A."/>
            <person name="Tsukatani N."/>
            <person name="Tanikawa S."/>
            <person name="Fujita N."/>
            <person name="Harayama S."/>
        </authorList>
    </citation>
    <scope>NUCLEOTIDE SEQUENCE [LARGE SCALE GENOMIC DNA]</scope>
    <source>
        <strain evidence="1 2">B4</strain>
    </source>
</reference>
<dbReference type="OrthoDB" id="9765468at2"/>
<protein>
    <submittedName>
        <fullName evidence="1">Uncharacterized protein</fullName>
    </submittedName>
</protein>
<dbReference type="AlphaFoldDB" id="C1B3J4"/>
<name>C1B3J4_RHOOB</name>
<sequence length="81" mass="9139">MSMNALTPDAAELSDPVHGWSEPDRFWTLANTSEVTPGILTTLDWSVWDNFELAVRAAWCQMGIMRPKDVHLPSDPNLRQT</sequence>
<proteinExistence type="predicted"/>
<evidence type="ECO:0000313" key="2">
    <source>
        <dbReference type="Proteomes" id="UP000002212"/>
    </source>
</evidence>
<dbReference type="HOGENOM" id="CLU_2571578_0_0_11"/>
<dbReference type="STRING" id="632772.ROP_24450"/>
<dbReference type="RefSeq" id="WP_012689648.1">
    <property type="nucleotide sequence ID" value="NC_012522.1"/>
</dbReference>
<dbReference type="PATRIC" id="fig|632772.20.peg.2558"/>
<gene>
    <name evidence="1" type="ordered locus">ROP_24450</name>
</gene>
<evidence type="ECO:0000313" key="1">
    <source>
        <dbReference type="EMBL" id="BAH50692.1"/>
    </source>
</evidence>
<dbReference type="Proteomes" id="UP000002212">
    <property type="component" value="Chromosome"/>
</dbReference>
<accession>C1B3J4</accession>
<organism evidence="1 2">
    <name type="scientific">Rhodococcus opacus (strain B4)</name>
    <dbReference type="NCBI Taxonomy" id="632772"/>
    <lineage>
        <taxon>Bacteria</taxon>
        <taxon>Bacillati</taxon>
        <taxon>Actinomycetota</taxon>
        <taxon>Actinomycetes</taxon>
        <taxon>Mycobacteriales</taxon>
        <taxon>Nocardiaceae</taxon>
        <taxon>Rhodococcus</taxon>
    </lineage>
</organism>
<dbReference type="KEGG" id="rop:ROP_24450"/>
<dbReference type="EMBL" id="AP011115">
    <property type="protein sequence ID" value="BAH50692.1"/>
    <property type="molecule type" value="Genomic_DNA"/>
</dbReference>